<evidence type="ECO:0000313" key="2">
    <source>
        <dbReference type="EMBL" id="KAF8706860.1"/>
    </source>
</evidence>
<dbReference type="AlphaFoldDB" id="A0A8H7LML0"/>
<reference evidence="1" key="1">
    <citation type="submission" date="2020-09" db="EMBL/GenBank/DDBJ databases">
        <title>Comparative genome analyses of four rice-infecting Rhizoctonia solani isolates reveal extensive enrichment of homogalacturonan modification genes.</title>
        <authorList>
            <person name="Lee D.-Y."/>
            <person name="Jeon J."/>
            <person name="Kim K.-T."/>
            <person name="Cheong K."/>
            <person name="Song H."/>
            <person name="Choi G."/>
            <person name="Ko J."/>
            <person name="Opiyo S.O."/>
            <person name="Zuo S."/>
            <person name="Madhav S."/>
            <person name="Lee Y.-H."/>
            <person name="Wang G.-L."/>
        </authorList>
    </citation>
    <scope>NUCLEOTIDE SEQUENCE</scope>
    <source>
        <strain evidence="2">AG1-IA WGL</strain>
        <strain evidence="1">AG1-IA YN-7</strain>
    </source>
</reference>
<dbReference type="Proteomes" id="UP000650582">
    <property type="component" value="Unassembled WGS sequence"/>
</dbReference>
<dbReference type="EMBL" id="JACYCD010000051">
    <property type="protein sequence ID" value="KAF8706860.1"/>
    <property type="molecule type" value="Genomic_DNA"/>
</dbReference>
<name>A0A8H7LML0_9AGAM</name>
<protein>
    <submittedName>
        <fullName evidence="1">Uncharacterized protein</fullName>
    </submittedName>
</protein>
<dbReference type="OrthoDB" id="2555434at2759"/>
<evidence type="ECO:0000313" key="1">
    <source>
        <dbReference type="EMBL" id="KAF8678669.1"/>
    </source>
</evidence>
<dbReference type="PANTHER" id="PTHR38646">
    <property type="entry name" value="YALI0F00814P"/>
    <property type="match status" value="1"/>
</dbReference>
<organism evidence="1 3">
    <name type="scientific">Rhizoctonia solani</name>
    <dbReference type="NCBI Taxonomy" id="456999"/>
    <lineage>
        <taxon>Eukaryota</taxon>
        <taxon>Fungi</taxon>
        <taxon>Dikarya</taxon>
        <taxon>Basidiomycota</taxon>
        <taxon>Agaricomycotina</taxon>
        <taxon>Agaricomycetes</taxon>
        <taxon>Cantharellales</taxon>
        <taxon>Ceratobasidiaceae</taxon>
        <taxon>Rhizoctonia</taxon>
    </lineage>
</organism>
<dbReference type="PANTHER" id="PTHR38646:SF1">
    <property type="entry name" value="DUF202 DOMAIN-CONTAINING PROTEIN"/>
    <property type="match status" value="1"/>
</dbReference>
<evidence type="ECO:0000313" key="3">
    <source>
        <dbReference type="Proteomes" id="UP000650582"/>
    </source>
</evidence>
<sequence>MNTFADSGCRALSNARTVFGESNRQVRVTFIADSKHATRKLVTDKQFVLGVTFTLDSPTLHDFPKQRESSLHSCYQYLGNRKSPGIAIEVTGDSFHPLDVSEMVELRARGRTFYGAYARTALGNLGYSAVVLKLFDRRFYRKNTRGMISVMYMPLTDASTEIVLRKMRKGQIRSRERGSSDVRS</sequence>
<dbReference type="Proteomes" id="UP000602905">
    <property type="component" value="Unassembled WGS sequence"/>
</dbReference>
<dbReference type="EMBL" id="JACYCC010000038">
    <property type="protein sequence ID" value="KAF8678669.1"/>
    <property type="molecule type" value="Genomic_DNA"/>
</dbReference>
<gene>
    <name evidence="2" type="ORF">RHS03_04612</name>
    <name evidence="1" type="ORF">RHS04_05012</name>
</gene>
<comment type="caution">
    <text evidence="1">The sequence shown here is derived from an EMBL/GenBank/DDBJ whole genome shotgun (WGS) entry which is preliminary data.</text>
</comment>
<accession>A0A8H7LML0</accession>
<proteinExistence type="predicted"/>